<evidence type="ECO:0000256" key="4">
    <source>
        <dbReference type="ARBA" id="ARBA00022448"/>
    </source>
</evidence>
<evidence type="ECO:0000256" key="13">
    <source>
        <dbReference type="ARBA" id="ARBA00023136"/>
    </source>
</evidence>
<evidence type="ECO:0000256" key="9">
    <source>
        <dbReference type="ARBA" id="ARBA00022786"/>
    </source>
</evidence>
<keyword evidence="6" id="KW-0812">Transmembrane</keyword>
<comment type="similarity">
    <text evidence="3">Belongs to the pex2/pex10/pex12 family.</text>
</comment>
<protein>
    <recommendedName>
        <fullName evidence="16">Pex N-terminal domain-containing protein</fullName>
    </recommendedName>
</protein>
<keyword evidence="5" id="KW-0808">Transferase</keyword>
<comment type="pathway">
    <text evidence="2">Protein modification; protein ubiquitination.</text>
</comment>
<keyword evidence="9" id="KW-0833">Ubl conjugation pathway</keyword>
<reference evidence="18" key="1">
    <citation type="submission" date="2017-03" db="EMBL/GenBank/DDBJ databases">
        <title>Genomes of endolithic fungi from Antarctica.</title>
        <authorList>
            <person name="Coleine C."/>
            <person name="Masonjones S."/>
            <person name="Stajich J.E."/>
        </authorList>
    </citation>
    <scope>NUCLEOTIDE SEQUENCE [LARGE SCALE GENOMIC DNA]</scope>
    <source>
        <strain evidence="18">CCFEE 5527</strain>
    </source>
</reference>
<feature type="compositionally biased region" description="Acidic residues" evidence="15">
    <location>
        <begin position="456"/>
        <end position="470"/>
    </location>
</feature>
<dbReference type="GO" id="GO:0016740">
    <property type="term" value="F:transferase activity"/>
    <property type="evidence" value="ECO:0007669"/>
    <property type="project" value="UniProtKB-KW"/>
</dbReference>
<evidence type="ECO:0000256" key="10">
    <source>
        <dbReference type="ARBA" id="ARBA00022833"/>
    </source>
</evidence>
<gene>
    <name evidence="17" type="ORF">B0A48_01117</name>
</gene>
<dbReference type="GO" id="GO:0016562">
    <property type="term" value="P:protein import into peroxisome matrix, receptor recycling"/>
    <property type="evidence" value="ECO:0007669"/>
    <property type="project" value="UniProtKB-ARBA"/>
</dbReference>
<keyword evidence="18" id="KW-1185">Reference proteome</keyword>
<dbReference type="STRING" id="1507870.A0A1V8TSI0"/>
<keyword evidence="7" id="KW-0479">Metal-binding</keyword>
<dbReference type="GO" id="GO:0008270">
    <property type="term" value="F:zinc ion binding"/>
    <property type="evidence" value="ECO:0007669"/>
    <property type="project" value="UniProtKB-KW"/>
</dbReference>
<feature type="compositionally biased region" description="Acidic residues" evidence="15">
    <location>
        <begin position="429"/>
        <end position="446"/>
    </location>
</feature>
<evidence type="ECO:0000313" key="17">
    <source>
        <dbReference type="EMBL" id="OQO14241.1"/>
    </source>
</evidence>
<evidence type="ECO:0000256" key="15">
    <source>
        <dbReference type="SAM" id="MobiDB-lite"/>
    </source>
</evidence>
<evidence type="ECO:0000256" key="14">
    <source>
        <dbReference type="ARBA" id="ARBA00023140"/>
    </source>
</evidence>
<dbReference type="PANTHER" id="PTHR23350:SF4">
    <property type="entry name" value="PEROXISOME BIOGENESIS FACTOR 2"/>
    <property type="match status" value="1"/>
</dbReference>
<keyword evidence="14" id="KW-0576">Peroxisome</keyword>
<dbReference type="PANTHER" id="PTHR23350">
    <property type="entry name" value="PEROXISOME ASSEMBLY PROTEIN 10"/>
    <property type="match status" value="1"/>
</dbReference>
<sequence>MSAFAAAQARILARHTATSSPPSPSPLKPPSFLPTRLHASLSPFLTTLSNPLGTSPSPRVTQLDAELLDTELLSLLTTQFSEGLKLLNAHWTEEWREEVELGLKAVLWKLSVWDRGGSYGASLQGLGYKDGRSKDGVRGVWDEATRWQRGLHGLITVGGSYGWGKWEGWVSRKEDEAREEEVWARRAARATAWVTQMHQVAAFVGFLVFLVNGRYRSLTDRVLRLRLVPLKGLGGREVSFEYLNRQLVWHAFTEFLLFLLPLVGVGRWRRLAAGMWKKFWSRLSAMRLGGSAASKETEEDVQTGELAFLPERTCAICYQDQNPVGGQSEQDVLASAGQSGGIIGSAATDITNPYETIPCGCIYCYICIAQRIEAEEGDGWTCLRCGETAVKACRPWNGDVVEENRRAASEYSAVSKERRGSRKSVAFAEDVEDEEEVHDDDGEETPLSEVHPMPFEEYEESAEWSVDDNAEQAVGSWGVTGRNQDER</sequence>
<evidence type="ECO:0000256" key="11">
    <source>
        <dbReference type="ARBA" id="ARBA00022927"/>
    </source>
</evidence>
<evidence type="ECO:0000259" key="16">
    <source>
        <dbReference type="Pfam" id="PF04757"/>
    </source>
</evidence>
<dbReference type="OrthoDB" id="1701437at2759"/>
<evidence type="ECO:0000256" key="2">
    <source>
        <dbReference type="ARBA" id="ARBA00004906"/>
    </source>
</evidence>
<feature type="region of interest" description="Disordered" evidence="15">
    <location>
        <begin position="422"/>
        <end position="487"/>
    </location>
</feature>
<feature type="domain" description="Pex N-terminal" evidence="16">
    <location>
        <begin position="69"/>
        <end position="263"/>
    </location>
</feature>
<evidence type="ECO:0000256" key="12">
    <source>
        <dbReference type="ARBA" id="ARBA00022989"/>
    </source>
</evidence>
<dbReference type="EMBL" id="NAJO01000002">
    <property type="protein sequence ID" value="OQO14241.1"/>
    <property type="molecule type" value="Genomic_DNA"/>
</dbReference>
<dbReference type="InterPro" id="IPR025654">
    <property type="entry name" value="PEX2/10"/>
</dbReference>
<evidence type="ECO:0000256" key="5">
    <source>
        <dbReference type="ARBA" id="ARBA00022679"/>
    </source>
</evidence>
<dbReference type="InterPro" id="IPR006845">
    <property type="entry name" value="Pex_N"/>
</dbReference>
<keyword evidence="11" id="KW-0653">Protein transport</keyword>
<evidence type="ECO:0000256" key="1">
    <source>
        <dbReference type="ARBA" id="ARBA00004585"/>
    </source>
</evidence>
<dbReference type="InParanoid" id="A0A1V8TSI0"/>
<evidence type="ECO:0000256" key="6">
    <source>
        <dbReference type="ARBA" id="ARBA00022692"/>
    </source>
</evidence>
<dbReference type="Gene3D" id="3.30.40.10">
    <property type="entry name" value="Zinc/RING finger domain, C3HC4 (zinc finger)"/>
    <property type="match status" value="1"/>
</dbReference>
<organism evidence="17 18">
    <name type="scientific">Cryoendolithus antarcticus</name>
    <dbReference type="NCBI Taxonomy" id="1507870"/>
    <lineage>
        <taxon>Eukaryota</taxon>
        <taxon>Fungi</taxon>
        <taxon>Dikarya</taxon>
        <taxon>Ascomycota</taxon>
        <taxon>Pezizomycotina</taxon>
        <taxon>Dothideomycetes</taxon>
        <taxon>Dothideomycetidae</taxon>
        <taxon>Cladosporiales</taxon>
        <taxon>Cladosporiaceae</taxon>
        <taxon>Cryoendolithus</taxon>
    </lineage>
</organism>
<dbReference type="GO" id="GO:0016567">
    <property type="term" value="P:protein ubiquitination"/>
    <property type="evidence" value="ECO:0007669"/>
    <property type="project" value="UniProtKB-ARBA"/>
</dbReference>
<keyword evidence="12" id="KW-1133">Transmembrane helix</keyword>
<keyword evidence="13" id="KW-0472">Membrane</keyword>
<evidence type="ECO:0000256" key="7">
    <source>
        <dbReference type="ARBA" id="ARBA00022723"/>
    </source>
</evidence>
<keyword evidence="8" id="KW-0863">Zinc-finger</keyword>
<comment type="caution">
    <text evidence="17">The sequence shown here is derived from an EMBL/GenBank/DDBJ whole genome shotgun (WGS) entry which is preliminary data.</text>
</comment>
<comment type="subcellular location">
    <subcellularLocation>
        <location evidence="1">Peroxisome membrane</location>
        <topology evidence="1">Multi-pass membrane protein</topology>
    </subcellularLocation>
</comment>
<dbReference type="AlphaFoldDB" id="A0A1V8TSI0"/>
<proteinExistence type="inferred from homology"/>
<dbReference type="Proteomes" id="UP000192596">
    <property type="component" value="Unassembled WGS sequence"/>
</dbReference>
<dbReference type="GO" id="GO:0005778">
    <property type="term" value="C:peroxisomal membrane"/>
    <property type="evidence" value="ECO:0007669"/>
    <property type="project" value="UniProtKB-SubCell"/>
</dbReference>
<dbReference type="InterPro" id="IPR013083">
    <property type="entry name" value="Znf_RING/FYVE/PHD"/>
</dbReference>
<evidence type="ECO:0000313" key="18">
    <source>
        <dbReference type="Proteomes" id="UP000192596"/>
    </source>
</evidence>
<keyword evidence="4" id="KW-0813">Transport</keyword>
<evidence type="ECO:0000256" key="8">
    <source>
        <dbReference type="ARBA" id="ARBA00022771"/>
    </source>
</evidence>
<name>A0A1V8TSI0_9PEZI</name>
<dbReference type="Pfam" id="PF04757">
    <property type="entry name" value="Pex2_Pex12"/>
    <property type="match status" value="1"/>
</dbReference>
<keyword evidence="10" id="KW-0862">Zinc</keyword>
<evidence type="ECO:0000256" key="3">
    <source>
        <dbReference type="ARBA" id="ARBA00008704"/>
    </source>
</evidence>
<accession>A0A1V8TSI0</accession>